<sequence length="613" mass="67715">MTSRRAIRIGNASGAIGDGIDQIYRLARDGNVDAITADYLAEFNIAWKAIELTTRPDLGYEPNFLEQLAWQDGAAAKLVARKKIKVVHDGGALNPEGLAKKTDAYFRSLGIEGVRVAWVSGDNVTGLVKDGKLGKLMHLDQTGVELGELRHKILAANVYTGMAGIVTALDVGADIVICGRCCDASPVMGLAAWWHGWKSTDYQELAGGLLAGHIIECGAYATGGNYCGWREIERLHNLGYPIAEISADGTSVITKPDHTNGAVTVDTCKAQLLYEIQGPYYLNPDVIARIDGARLEQVDKDRVRLTGIRGTAPPPTSKLAICLLGGWQAEINAYCAGLDTKEKFAIMKDQVMREVNPADFTTFSMEVYGSSPPDPKSQQECTIMMRMFAQSEDKEAMMKFKRAIFYNGMQGYCGLHLGMDWRTMEPKPYVKYFPSLVPSVGVPLSVRFVDQPGREVDVPAKREEECASFVPAQPNYEPQDRVSINQFGKTVRRPLGDLVFGRSGDKGGNANVGLWVRDCKTWPWLRSFLTSSRIRELLGEDWKDDFLVERCEFEDIMAVHFVVKGLLQEGVSSSSVLDGFGKSVGEFLRARFVELPVEFVEDEEKRRSLKGKL</sequence>
<proteinExistence type="predicted"/>
<dbReference type="EMBL" id="ML986616">
    <property type="protein sequence ID" value="KAF2264438.1"/>
    <property type="molecule type" value="Genomic_DNA"/>
</dbReference>
<name>A0A9P4KB54_9PLEO</name>
<dbReference type="InterPro" id="IPR056362">
    <property type="entry name" value="AtuA-like_ferredoxin_dom"/>
</dbReference>
<dbReference type="PANTHER" id="PTHR47585:SF1">
    <property type="entry name" value="DUF1446 DOMAIN-CONTAINING PROTEIN"/>
    <property type="match status" value="1"/>
</dbReference>
<evidence type="ECO:0000259" key="2">
    <source>
        <dbReference type="Pfam" id="PF23544"/>
    </source>
</evidence>
<dbReference type="Pfam" id="PF23544">
    <property type="entry name" value="AtuA_ferredoxin"/>
    <property type="match status" value="1"/>
</dbReference>
<comment type="caution">
    <text evidence="3">The sequence shown here is derived from an EMBL/GenBank/DDBJ whole genome shotgun (WGS) entry which is preliminary data.</text>
</comment>
<feature type="domain" description="Acyclic terpene utilisation N-terminal" evidence="1">
    <location>
        <begin position="7"/>
        <end position="446"/>
    </location>
</feature>
<dbReference type="InterPro" id="IPR010839">
    <property type="entry name" value="AtuA_N"/>
</dbReference>
<keyword evidence="4" id="KW-1185">Reference proteome</keyword>
<dbReference type="AlphaFoldDB" id="A0A9P4KB54"/>
<evidence type="ECO:0000313" key="4">
    <source>
        <dbReference type="Proteomes" id="UP000800093"/>
    </source>
</evidence>
<dbReference type="PANTHER" id="PTHR47585">
    <property type="match status" value="1"/>
</dbReference>
<gene>
    <name evidence="3" type="ORF">CC78DRAFT_568362</name>
</gene>
<reference evidence="4" key="1">
    <citation type="journal article" date="2020" name="Stud. Mycol.">
        <title>101 Dothideomycetes genomes: A test case for predicting lifestyles and emergence of pathogens.</title>
        <authorList>
            <person name="Haridas S."/>
            <person name="Albert R."/>
            <person name="Binder M."/>
            <person name="Bloem J."/>
            <person name="LaButti K."/>
            <person name="Salamov A."/>
            <person name="Andreopoulos B."/>
            <person name="Baker S."/>
            <person name="Barry K."/>
            <person name="Bills G."/>
            <person name="Bluhm B."/>
            <person name="Cannon C."/>
            <person name="Castanera R."/>
            <person name="Culley D."/>
            <person name="Daum C."/>
            <person name="Ezra D."/>
            <person name="Gonzalez J."/>
            <person name="Henrissat B."/>
            <person name="Kuo A."/>
            <person name="Liang C."/>
            <person name="Lipzen A."/>
            <person name="Lutzoni F."/>
            <person name="Magnuson J."/>
            <person name="Mondo S."/>
            <person name="Nolan M."/>
            <person name="Ohm R."/>
            <person name="Pangilinan J."/>
            <person name="Park H.-J."/>
            <person name="Ramirez L."/>
            <person name="Alfaro M."/>
            <person name="Sun H."/>
            <person name="Tritt A."/>
            <person name="Yoshinaga Y."/>
            <person name="Zwiers L.-H."/>
            <person name="Turgeon B."/>
            <person name="Goodwin S."/>
            <person name="Spatafora J."/>
            <person name="Crous P."/>
            <person name="Grigoriev I."/>
        </authorList>
    </citation>
    <scope>NUCLEOTIDE SEQUENCE [LARGE SCALE GENOMIC DNA]</scope>
    <source>
        <strain evidence="4">CBS 304.66</strain>
    </source>
</reference>
<evidence type="ECO:0000259" key="1">
    <source>
        <dbReference type="Pfam" id="PF07287"/>
    </source>
</evidence>
<protein>
    <submittedName>
        <fullName evidence="3">DUF1446-domain-containing protein</fullName>
    </submittedName>
</protein>
<evidence type="ECO:0000313" key="3">
    <source>
        <dbReference type="EMBL" id="KAF2264438.1"/>
    </source>
</evidence>
<feature type="domain" description="AtuA-like ferredoxin-fold" evidence="2">
    <location>
        <begin position="494"/>
        <end position="589"/>
    </location>
</feature>
<accession>A0A9P4KB54</accession>
<dbReference type="OrthoDB" id="10265871at2759"/>
<organism evidence="3 4">
    <name type="scientific">Lojkania enalia</name>
    <dbReference type="NCBI Taxonomy" id="147567"/>
    <lineage>
        <taxon>Eukaryota</taxon>
        <taxon>Fungi</taxon>
        <taxon>Dikarya</taxon>
        <taxon>Ascomycota</taxon>
        <taxon>Pezizomycotina</taxon>
        <taxon>Dothideomycetes</taxon>
        <taxon>Pleosporomycetidae</taxon>
        <taxon>Pleosporales</taxon>
        <taxon>Pleosporales incertae sedis</taxon>
        <taxon>Lojkania</taxon>
    </lineage>
</organism>
<dbReference type="Proteomes" id="UP000800093">
    <property type="component" value="Unassembled WGS sequence"/>
</dbReference>
<dbReference type="Pfam" id="PF07287">
    <property type="entry name" value="AtuA"/>
    <property type="match status" value="1"/>
</dbReference>